<sequence length="192" mass="22555">MNGNIFYVIVIISLLLFSCQPKKENLTFEHMSSNLSIKALNGRILKDSTLIGVFVPQEFILNSQGVKFSRIHFSLTGANVFFTNNSKIYAVKKDTLLYEPTEVKMYWNVDNKYKVYVSYYFYINNSEKNIIFDNSEYVQTKYNRDIFNLKSTNKLKEILNKKIPDSLKGYIHLNYTNPKTEQFDYLNIPVEF</sequence>
<name>A0A6N6MFR6_9FLAO</name>
<dbReference type="Proteomes" id="UP000441333">
    <property type="component" value="Unassembled WGS sequence"/>
</dbReference>
<comment type="caution">
    <text evidence="1">The sequence shown here is derived from an EMBL/GenBank/DDBJ whole genome shotgun (WGS) entry which is preliminary data.</text>
</comment>
<evidence type="ECO:0000313" key="2">
    <source>
        <dbReference type="Proteomes" id="UP000441333"/>
    </source>
</evidence>
<accession>A0A6N6MFR6</accession>
<dbReference type="EMBL" id="WAAT01000045">
    <property type="protein sequence ID" value="KAB1067630.1"/>
    <property type="molecule type" value="Genomic_DNA"/>
</dbReference>
<dbReference type="RefSeq" id="WP_150939419.1">
    <property type="nucleotide sequence ID" value="NZ_WAAT01000045.1"/>
</dbReference>
<proteinExistence type="predicted"/>
<protein>
    <submittedName>
        <fullName evidence="1">Uncharacterized protein</fullName>
    </submittedName>
</protein>
<evidence type="ECO:0000313" key="1">
    <source>
        <dbReference type="EMBL" id="KAB1067630.1"/>
    </source>
</evidence>
<gene>
    <name evidence="1" type="ORF">F6U93_10110</name>
</gene>
<keyword evidence="2" id="KW-1185">Reference proteome</keyword>
<dbReference type="AlphaFoldDB" id="A0A6N6MFR6"/>
<reference evidence="1 2" key="1">
    <citation type="submission" date="2019-09" db="EMBL/GenBank/DDBJ databases">
        <authorList>
            <person name="Cao W.R."/>
        </authorList>
    </citation>
    <scope>NUCLEOTIDE SEQUENCE [LARGE SCALE GENOMIC DNA]</scope>
    <source>
        <strain evidence="1 2">B1N29</strain>
    </source>
</reference>
<organism evidence="1 2">
    <name type="scientific">Pseudotamlana haliotis</name>
    <dbReference type="NCBI Taxonomy" id="2614804"/>
    <lineage>
        <taxon>Bacteria</taxon>
        <taxon>Pseudomonadati</taxon>
        <taxon>Bacteroidota</taxon>
        <taxon>Flavobacteriia</taxon>
        <taxon>Flavobacteriales</taxon>
        <taxon>Flavobacteriaceae</taxon>
        <taxon>Pseudotamlana</taxon>
    </lineage>
</organism>